<dbReference type="GO" id="GO:0004869">
    <property type="term" value="F:cysteine-type endopeptidase inhibitor activity"/>
    <property type="evidence" value="ECO:0007669"/>
    <property type="project" value="UniProtKB-KW"/>
</dbReference>
<dbReference type="GO" id="GO:0005829">
    <property type="term" value="C:cytosol"/>
    <property type="evidence" value="ECO:0007669"/>
    <property type="project" value="TreeGrafter"/>
</dbReference>
<keyword evidence="5" id="KW-0789">Thiol protease inhibitor</keyword>
<keyword evidence="6" id="KW-0391">Immunity</keyword>
<dbReference type="FunFam" id="3.10.450.10:FF:000001">
    <property type="entry name" value="Cystatin-A"/>
    <property type="match status" value="1"/>
</dbReference>
<reference evidence="11" key="1">
    <citation type="submission" date="2020-03" db="EMBL/GenBank/DDBJ databases">
        <title>Evolution of repeat sequences and sex chromosomes of tilapia species revealed by chromosome-level genomes.</title>
        <authorList>
            <person name="Xu L."/>
            <person name="Tao W."/>
            <person name="Wang D."/>
            <person name="Zhou Q."/>
        </authorList>
    </citation>
    <scope>NUCLEOTIDE SEQUENCE [LARGE SCALE GENOMIC DNA]</scope>
    <source>
        <strain evidence="11">Israel</strain>
    </source>
</reference>
<dbReference type="InterPro" id="IPR001713">
    <property type="entry name" value="Prot_inh_stefin"/>
</dbReference>
<evidence type="ECO:0000256" key="7">
    <source>
        <dbReference type="ARBA" id="ARBA00040677"/>
    </source>
</evidence>
<accession>A0AAZ1XZE8</accession>
<dbReference type="CDD" id="cd00042">
    <property type="entry name" value="CY"/>
    <property type="match status" value="1"/>
</dbReference>
<dbReference type="SUPFAM" id="SSF54403">
    <property type="entry name" value="Cystatin/monellin"/>
    <property type="match status" value="1"/>
</dbReference>
<keyword evidence="11" id="KW-1185">Reference proteome</keyword>
<dbReference type="Pfam" id="PF00031">
    <property type="entry name" value="Cystatin"/>
    <property type="match status" value="1"/>
</dbReference>
<organism evidence="10 11">
    <name type="scientific">Oreochromis aureus</name>
    <name type="common">Israeli tilapia</name>
    <name type="synonym">Chromis aureus</name>
    <dbReference type="NCBI Taxonomy" id="47969"/>
    <lineage>
        <taxon>Eukaryota</taxon>
        <taxon>Metazoa</taxon>
        <taxon>Chordata</taxon>
        <taxon>Craniata</taxon>
        <taxon>Vertebrata</taxon>
        <taxon>Euteleostomi</taxon>
        <taxon>Actinopterygii</taxon>
        <taxon>Neopterygii</taxon>
        <taxon>Teleostei</taxon>
        <taxon>Neoteleostei</taxon>
        <taxon>Acanthomorphata</taxon>
        <taxon>Ovalentaria</taxon>
        <taxon>Cichlomorphae</taxon>
        <taxon>Cichliformes</taxon>
        <taxon>Cichlidae</taxon>
        <taxon>African cichlids</taxon>
        <taxon>Pseudocrenilabrinae</taxon>
        <taxon>Oreochromini</taxon>
        <taxon>Oreochromis</taxon>
    </lineage>
</organism>
<dbReference type="InterPro" id="IPR000010">
    <property type="entry name" value="Cystatin_dom"/>
</dbReference>
<proteinExistence type="inferred from homology"/>
<keyword evidence="4" id="KW-0646">Protease inhibitor</keyword>
<sequence length="164" mass="18751">MPMCGGLTEEKEADEEAQKICDAMKPLTEQRAERNFEVFIAQSYKTQLVAGTNYFIKLYVGDEEYVHLSVYEKLPCDGGTLELTDLQHPRLNMTVLSTSNGKMNQPNISAYSLYSHCNPLITCLFMRGKLSLFTYNNILQIIEGKIDQLNTRNLKLSMVSWTFF</sequence>
<dbReference type="GO" id="GO:0002376">
    <property type="term" value="P:immune system process"/>
    <property type="evidence" value="ECO:0007669"/>
    <property type="project" value="UniProtKB-KW"/>
</dbReference>
<evidence type="ECO:0000256" key="8">
    <source>
        <dbReference type="ARBA" id="ARBA00041437"/>
    </source>
</evidence>
<dbReference type="PRINTS" id="PR00295">
    <property type="entry name" value="STEFINA"/>
</dbReference>
<name>A0AAZ1XZE8_OREAU</name>
<dbReference type="SMART" id="SM00043">
    <property type="entry name" value="CY"/>
    <property type="match status" value="1"/>
</dbReference>
<evidence type="ECO:0000256" key="5">
    <source>
        <dbReference type="ARBA" id="ARBA00022704"/>
    </source>
</evidence>
<dbReference type="AlphaFoldDB" id="A0AAZ1XZE8"/>
<evidence type="ECO:0000313" key="10">
    <source>
        <dbReference type="Ensembl" id="ENSOABP00000073806.1"/>
    </source>
</evidence>
<feature type="domain" description="Cystatin" evidence="9">
    <location>
        <begin position="2"/>
        <end position="102"/>
    </location>
</feature>
<dbReference type="Ensembl" id="ENSOABT00000070190.1">
    <property type="protein sequence ID" value="ENSOABP00000073806.1"/>
    <property type="gene ID" value="ENSOABG00000039585.1"/>
</dbReference>
<evidence type="ECO:0000259" key="9">
    <source>
        <dbReference type="SMART" id="SM00043"/>
    </source>
</evidence>
<evidence type="ECO:0000256" key="1">
    <source>
        <dbReference type="ARBA" id="ARBA00004496"/>
    </source>
</evidence>
<comment type="similarity">
    <text evidence="2">Belongs to the cystatin family.</text>
</comment>
<dbReference type="PANTHER" id="PTHR11414:SF21">
    <property type="entry name" value="CYSTATIN 14A, TANDEM DUPLICATE 1-RELATED"/>
    <property type="match status" value="1"/>
</dbReference>
<comment type="subcellular location">
    <subcellularLocation>
        <location evidence="1">Cytoplasm</location>
    </subcellularLocation>
</comment>
<dbReference type="GO" id="GO:0071220">
    <property type="term" value="P:cellular response to bacterial lipoprotein"/>
    <property type="evidence" value="ECO:0007669"/>
    <property type="project" value="UniProtKB-ARBA"/>
</dbReference>
<evidence type="ECO:0000256" key="2">
    <source>
        <dbReference type="ARBA" id="ARBA00009403"/>
    </source>
</evidence>
<dbReference type="PANTHER" id="PTHR11414">
    <property type="entry name" value="CYSTATIN FAMILY MEMBER"/>
    <property type="match status" value="1"/>
</dbReference>
<dbReference type="InterPro" id="IPR046350">
    <property type="entry name" value="Cystatin_sf"/>
</dbReference>
<evidence type="ECO:0000256" key="3">
    <source>
        <dbReference type="ARBA" id="ARBA00022490"/>
    </source>
</evidence>
<protein>
    <recommendedName>
        <fullName evidence="7">Cystatin-B</fullName>
    </recommendedName>
    <alternativeName>
        <fullName evidence="8">Stefin-B</fullName>
    </alternativeName>
</protein>
<reference evidence="10" key="3">
    <citation type="submission" date="2025-09" db="UniProtKB">
        <authorList>
            <consortium name="Ensembl"/>
        </authorList>
    </citation>
    <scope>IDENTIFICATION</scope>
</reference>
<keyword evidence="3" id="KW-0963">Cytoplasm</keyword>
<reference evidence="10" key="2">
    <citation type="submission" date="2025-08" db="UniProtKB">
        <authorList>
            <consortium name="Ensembl"/>
        </authorList>
    </citation>
    <scope>IDENTIFICATION</scope>
</reference>
<dbReference type="Proteomes" id="UP000472276">
    <property type="component" value="Unassembled WGS sequence"/>
</dbReference>
<evidence type="ECO:0000256" key="6">
    <source>
        <dbReference type="ARBA" id="ARBA00022859"/>
    </source>
</evidence>
<dbReference type="Gene3D" id="3.10.450.10">
    <property type="match status" value="1"/>
</dbReference>
<evidence type="ECO:0000256" key="4">
    <source>
        <dbReference type="ARBA" id="ARBA00022690"/>
    </source>
</evidence>
<evidence type="ECO:0000313" key="11">
    <source>
        <dbReference type="Proteomes" id="UP000472276"/>
    </source>
</evidence>